<feature type="compositionally biased region" description="Basic and acidic residues" evidence="1">
    <location>
        <begin position="80"/>
        <end position="93"/>
    </location>
</feature>
<keyword evidence="3" id="KW-1185">Reference proteome</keyword>
<feature type="compositionally biased region" description="Basic and acidic residues" evidence="1">
    <location>
        <begin position="41"/>
        <end position="50"/>
    </location>
</feature>
<dbReference type="EMBL" id="JAADJZ010000029">
    <property type="protein sequence ID" value="KAF2866152.1"/>
    <property type="molecule type" value="Genomic_DNA"/>
</dbReference>
<feature type="compositionally biased region" description="Basic and acidic residues" evidence="1">
    <location>
        <begin position="21"/>
        <end position="32"/>
    </location>
</feature>
<dbReference type="Proteomes" id="UP000481861">
    <property type="component" value="Unassembled WGS sequence"/>
</dbReference>
<protein>
    <submittedName>
        <fullName evidence="2">Uncharacterized protein</fullName>
    </submittedName>
</protein>
<proteinExistence type="predicted"/>
<accession>A0A7C8I278</accession>
<organism evidence="2 3">
    <name type="scientific">Massariosphaeria phaeospora</name>
    <dbReference type="NCBI Taxonomy" id="100035"/>
    <lineage>
        <taxon>Eukaryota</taxon>
        <taxon>Fungi</taxon>
        <taxon>Dikarya</taxon>
        <taxon>Ascomycota</taxon>
        <taxon>Pezizomycotina</taxon>
        <taxon>Dothideomycetes</taxon>
        <taxon>Pleosporomycetidae</taxon>
        <taxon>Pleosporales</taxon>
        <taxon>Pleosporales incertae sedis</taxon>
        <taxon>Massariosphaeria</taxon>
    </lineage>
</organism>
<gene>
    <name evidence="2" type="ORF">BDV95DRAFT_599166</name>
</gene>
<feature type="compositionally biased region" description="Low complexity" evidence="1">
    <location>
        <begin position="154"/>
        <end position="165"/>
    </location>
</feature>
<name>A0A7C8I278_9PLEO</name>
<comment type="caution">
    <text evidence="2">The sequence shown here is derived from an EMBL/GenBank/DDBJ whole genome shotgun (WGS) entry which is preliminary data.</text>
</comment>
<reference evidence="2 3" key="1">
    <citation type="submission" date="2020-01" db="EMBL/GenBank/DDBJ databases">
        <authorList>
            <consortium name="DOE Joint Genome Institute"/>
            <person name="Haridas S."/>
            <person name="Albert R."/>
            <person name="Binder M."/>
            <person name="Bloem J."/>
            <person name="Labutti K."/>
            <person name="Salamov A."/>
            <person name="Andreopoulos B."/>
            <person name="Baker S.E."/>
            <person name="Barry K."/>
            <person name="Bills G."/>
            <person name="Bluhm B.H."/>
            <person name="Cannon C."/>
            <person name="Castanera R."/>
            <person name="Culley D.E."/>
            <person name="Daum C."/>
            <person name="Ezra D."/>
            <person name="Gonzalez J.B."/>
            <person name="Henrissat B."/>
            <person name="Kuo A."/>
            <person name="Liang C."/>
            <person name="Lipzen A."/>
            <person name="Lutzoni F."/>
            <person name="Magnuson J."/>
            <person name="Mondo S."/>
            <person name="Nolan M."/>
            <person name="Ohm R."/>
            <person name="Pangilinan J."/>
            <person name="Park H.-J.H."/>
            <person name="Ramirez L."/>
            <person name="Alfaro M."/>
            <person name="Sun H."/>
            <person name="Tritt A."/>
            <person name="Yoshinaga Y."/>
            <person name="Zwiers L.-H.L."/>
            <person name="Turgeon B.G."/>
            <person name="Goodwin S.B."/>
            <person name="Spatafora J.W."/>
            <person name="Crous P.W."/>
            <person name="Grigoriev I.V."/>
        </authorList>
    </citation>
    <scope>NUCLEOTIDE SEQUENCE [LARGE SCALE GENOMIC DNA]</scope>
    <source>
        <strain evidence="2 3">CBS 611.86</strain>
    </source>
</reference>
<evidence type="ECO:0000313" key="3">
    <source>
        <dbReference type="Proteomes" id="UP000481861"/>
    </source>
</evidence>
<dbReference type="AlphaFoldDB" id="A0A7C8I278"/>
<sequence>MEPTLKPNIELAPKPILLTEHNRGDESHDAPTHVKFVPTPEVHEIPETEKTWAPGETATETPSSEALQWAAKQMGNAEQGKVKAYDHLDKDAEPPQQESSTPKAPPKTTFEDILGDAANASSEGTPMQTSINEENNGKTTTRSILQKAHSWVGNTKKNVTKTTSKLQKTSDN</sequence>
<feature type="region of interest" description="Disordered" evidence="1">
    <location>
        <begin position="21"/>
        <end position="172"/>
    </location>
</feature>
<feature type="compositionally biased region" description="Polar residues" evidence="1">
    <location>
        <begin position="119"/>
        <end position="144"/>
    </location>
</feature>
<evidence type="ECO:0000256" key="1">
    <source>
        <dbReference type="SAM" id="MobiDB-lite"/>
    </source>
</evidence>
<evidence type="ECO:0000313" key="2">
    <source>
        <dbReference type="EMBL" id="KAF2866152.1"/>
    </source>
</evidence>